<dbReference type="AlphaFoldDB" id="A0A350P7R9"/>
<gene>
    <name evidence="1" type="ORF">DCW74_16580</name>
</gene>
<evidence type="ECO:0000313" key="1">
    <source>
        <dbReference type="EMBL" id="HAW77336.1"/>
    </source>
</evidence>
<comment type="caution">
    <text evidence="1">The sequence shown here is derived from an EMBL/GenBank/DDBJ whole genome shotgun (WGS) entry which is preliminary data.</text>
</comment>
<dbReference type="EMBL" id="DNAN01000584">
    <property type="protein sequence ID" value="HAW77336.1"/>
    <property type="molecule type" value="Genomic_DNA"/>
</dbReference>
<protein>
    <submittedName>
        <fullName evidence="1">Uncharacterized protein</fullName>
    </submittedName>
</protein>
<reference evidence="1 2" key="1">
    <citation type="journal article" date="2018" name="Nat. Biotechnol.">
        <title>A standardized bacterial taxonomy based on genome phylogeny substantially revises the tree of life.</title>
        <authorList>
            <person name="Parks D.H."/>
            <person name="Chuvochina M."/>
            <person name="Waite D.W."/>
            <person name="Rinke C."/>
            <person name="Skarshewski A."/>
            <person name="Chaumeil P.A."/>
            <person name="Hugenholtz P."/>
        </authorList>
    </citation>
    <scope>NUCLEOTIDE SEQUENCE [LARGE SCALE GENOMIC DNA]</scope>
    <source>
        <strain evidence="1">UBA11978</strain>
    </source>
</reference>
<sequence>MGAKKGTNNFKSFQQNRIQAKLDAIDEFINSLPKRMKLERFEDLLADCCEYLGCHRTTITRQQVYVEKLKDEFQKRSLFLSSDSMGNYSTSQLEQLIEAKDAEISSLKGDIDRTSAALRDAKTQITYYLSDDYKESGFVFNKPENSVRITEEKQESNFQKEFEYTAHALNLLLQYLEDQRFGIGLRNENSSSKFILADDGLGAIPKKIADSKYLADFVRYLNKSGAKYGSK</sequence>
<dbReference type="RefSeq" id="WP_272965010.1">
    <property type="nucleotide sequence ID" value="NZ_CALBIY010000025.1"/>
</dbReference>
<dbReference type="Proteomes" id="UP000263517">
    <property type="component" value="Unassembled WGS sequence"/>
</dbReference>
<accession>A0A350P7R9</accession>
<organism evidence="1 2">
    <name type="scientific">Alteromonas australica</name>
    <dbReference type="NCBI Taxonomy" id="589873"/>
    <lineage>
        <taxon>Bacteria</taxon>
        <taxon>Pseudomonadati</taxon>
        <taxon>Pseudomonadota</taxon>
        <taxon>Gammaproteobacteria</taxon>
        <taxon>Alteromonadales</taxon>
        <taxon>Alteromonadaceae</taxon>
        <taxon>Alteromonas/Salinimonas group</taxon>
        <taxon>Alteromonas</taxon>
    </lineage>
</organism>
<proteinExistence type="predicted"/>
<name>A0A350P7R9_9ALTE</name>
<evidence type="ECO:0000313" key="2">
    <source>
        <dbReference type="Proteomes" id="UP000263517"/>
    </source>
</evidence>